<accession>A0A5C5FTU5</accession>
<dbReference type="SMART" id="SM00906">
    <property type="entry name" value="Fungal_trans"/>
    <property type="match status" value="1"/>
</dbReference>
<dbReference type="GO" id="GO:0003677">
    <property type="term" value="F:DNA binding"/>
    <property type="evidence" value="ECO:0007669"/>
    <property type="project" value="InterPro"/>
</dbReference>
<dbReference type="InterPro" id="IPR036864">
    <property type="entry name" value="Zn2-C6_fun-type_DNA-bd_sf"/>
</dbReference>
<dbReference type="GO" id="GO:0000981">
    <property type="term" value="F:DNA-binding transcription factor activity, RNA polymerase II-specific"/>
    <property type="evidence" value="ECO:0007669"/>
    <property type="project" value="InterPro"/>
</dbReference>
<feature type="compositionally biased region" description="Gly residues" evidence="3">
    <location>
        <begin position="297"/>
        <end position="311"/>
    </location>
</feature>
<evidence type="ECO:0000313" key="6">
    <source>
        <dbReference type="Proteomes" id="UP000311382"/>
    </source>
</evidence>
<evidence type="ECO:0000256" key="3">
    <source>
        <dbReference type="SAM" id="MobiDB-lite"/>
    </source>
</evidence>
<feature type="region of interest" description="Disordered" evidence="3">
    <location>
        <begin position="961"/>
        <end position="985"/>
    </location>
</feature>
<dbReference type="SUPFAM" id="SSF57701">
    <property type="entry name" value="Zn2/Cys6 DNA-binding domain"/>
    <property type="match status" value="1"/>
</dbReference>
<protein>
    <recommendedName>
        <fullName evidence="4">Zn(2)-C6 fungal-type domain-containing protein</fullName>
    </recommendedName>
</protein>
<dbReference type="PANTHER" id="PTHR31644:SF2">
    <property type="entry name" value="TRANSCRIPTIONAL ACTIVATOR ARO80-RELATED"/>
    <property type="match status" value="1"/>
</dbReference>
<gene>
    <name evidence="5" type="ORF">DMC30DRAFT_289397</name>
</gene>
<dbReference type="OrthoDB" id="39175at2759"/>
<evidence type="ECO:0000259" key="4">
    <source>
        <dbReference type="PROSITE" id="PS50048"/>
    </source>
</evidence>
<dbReference type="PROSITE" id="PS50048">
    <property type="entry name" value="ZN2_CY6_FUNGAL_2"/>
    <property type="match status" value="1"/>
</dbReference>
<dbReference type="Proteomes" id="UP000311382">
    <property type="component" value="Unassembled WGS sequence"/>
</dbReference>
<reference evidence="5 6" key="1">
    <citation type="submission" date="2019-03" db="EMBL/GenBank/DDBJ databases">
        <title>Rhodosporidium diobovatum UCD-FST 08-225 genome sequencing, assembly, and annotation.</title>
        <authorList>
            <person name="Fakankun I.U."/>
            <person name="Fristensky B."/>
            <person name="Levin D.B."/>
        </authorList>
    </citation>
    <scope>NUCLEOTIDE SEQUENCE [LARGE SCALE GENOMIC DNA]</scope>
    <source>
        <strain evidence="5 6">UCD-FST 08-225</strain>
    </source>
</reference>
<dbReference type="CDD" id="cd00067">
    <property type="entry name" value="GAL4"/>
    <property type="match status" value="1"/>
</dbReference>
<sequence>MEQPAPVEGAQPAEQTPAKPQKAPRQKRTYRACQPCRARKLKCDLGDPDAPSDPPCRRCRRESRDCVFTARANARSYVEPPADGQTYSTLPPHRSRPAQAGSASSVSPAGGDAAHAAAALAYAPPSHSSPWGVGPSTSQQPYPVGAAPVGPAAPPSGPTPPGASSYHSMYGATSAPTAGGYDPSRPHLRHLSSSGAASSARADPPSHPHPSHPAASLGSDDEEHRPNDDDEDMAPPTPIGHDSHGARGSGPQDANVLLSSTLHNPSDALRLLATASSLRALSADTLSAAADARSTGAAGGEGSAGAGARGGGTRERAASGASLGPGAGGRDAGEGKGKGKGKGKEKEVDGGGASPDRPVEAGWERWVPVKEGMVTVAEAEALLAFFEHHMAPLYPILSPRIFTAPHLPLLTSRESLLLASMITISARYSSLPSAPRARAIHSSVADYIRDELIGLLDGSGELRHISSVEALLLLTEWPPITDGRSAHGRGSGTRLGKRKRGWGGGADGDESGEGESGTDSVEDAEALLRSSAQYDGMSWSFIGCAVRLAQELGIHNIYFGAASERGPVTWQEERCLRTWIYCYNADRHVSVRLGRNTVVQSYMSSSWWEQVTSHMSQGVRREGANEVWAERSLPQGLIAALMGTIQERLYPDKEITRSMLRTGHWESFIRSLDHELQMMLLKSRRVLQQGSIESTFLKIEFDYLRLYGNAIALRALQERLRRAVKAQDLWFVSPSLLNLQEGQWVLDALAAAQSILDRTVYYLAPKGYLRLAPSRIFQRILFAATFLFKALAVGVVEHGQSKVLDLLDQTISVLHANAVDRQHIARGFAALLRRLQAQCKPTLLSRFGVRAGEHVKGENGDAAHAGTPGVSRAPSPHPDAHPSTHATSASSADPALAPTPTAGPSMPPSAKNTPRTGFHPLPPTSGSTFSPAVQAAAAAAAANGAQHYPASTLPYHASPAAAPPFHPATSHAPQHPPWLASSSTIGEPTVEFGGFRLADVPGGGGTGTGTDTWEWDPVSTSLAVGVEQDLLFQSLWGSGAGPTGGPSDFGSGVNPALNLFDTLITMGDGING</sequence>
<dbReference type="InterPro" id="IPR052780">
    <property type="entry name" value="AAA_Catabolism_Regulators"/>
</dbReference>
<evidence type="ECO:0000256" key="1">
    <source>
        <dbReference type="ARBA" id="ARBA00022723"/>
    </source>
</evidence>
<dbReference type="InterPro" id="IPR001138">
    <property type="entry name" value="Zn2Cys6_DnaBD"/>
</dbReference>
<dbReference type="GO" id="GO:0006351">
    <property type="term" value="P:DNA-templated transcription"/>
    <property type="evidence" value="ECO:0007669"/>
    <property type="project" value="InterPro"/>
</dbReference>
<feature type="compositionally biased region" description="Low complexity" evidence="3">
    <location>
        <begin position="141"/>
        <end position="150"/>
    </location>
</feature>
<dbReference type="GO" id="GO:0008270">
    <property type="term" value="F:zinc ion binding"/>
    <property type="evidence" value="ECO:0007669"/>
    <property type="project" value="InterPro"/>
</dbReference>
<dbReference type="PROSITE" id="PS00463">
    <property type="entry name" value="ZN2_CY6_FUNGAL_1"/>
    <property type="match status" value="1"/>
</dbReference>
<dbReference type="InterPro" id="IPR007219">
    <property type="entry name" value="XnlR_reg_dom"/>
</dbReference>
<dbReference type="GO" id="GO:0045944">
    <property type="term" value="P:positive regulation of transcription by RNA polymerase II"/>
    <property type="evidence" value="ECO:0007669"/>
    <property type="project" value="TreeGrafter"/>
</dbReference>
<dbReference type="AlphaFoldDB" id="A0A5C5FTU5"/>
<proteinExistence type="predicted"/>
<dbReference type="SMART" id="SM00066">
    <property type="entry name" value="GAL4"/>
    <property type="match status" value="1"/>
</dbReference>
<feature type="region of interest" description="Disordered" evidence="3">
    <location>
        <begin position="1"/>
        <end position="259"/>
    </location>
</feature>
<comment type="caution">
    <text evidence="5">The sequence shown here is derived from an EMBL/GenBank/DDBJ whole genome shotgun (WGS) entry which is preliminary data.</text>
</comment>
<feature type="compositionally biased region" description="Low complexity" evidence="3">
    <location>
        <begin position="98"/>
        <end position="130"/>
    </location>
</feature>
<dbReference type="PANTHER" id="PTHR31644">
    <property type="entry name" value="TRANSCRIPTIONAL ACTIVATOR ARO80-RELATED"/>
    <property type="match status" value="1"/>
</dbReference>
<dbReference type="GO" id="GO:0005634">
    <property type="term" value="C:nucleus"/>
    <property type="evidence" value="ECO:0007669"/>
    <property type="project" value="TreeGrafter"/>
</dbReference>
<feature type="domain" description="Zn(2)-C6 fungal-type" evidence="4">
    <location>
        <begin position="32"/>
        <end position="68"/>
    </location>
</feature>
<feature type="compositionally biased region" description="Low complexity" evidence="3">
    <location>
        <begin position="881"/>
        <end position="895"/>
    </location>
</feature>
<keyword evidence="6" id="KW-1185">Reference proteome</keyword>
<feature type="compositionally biased region" description="Pro residues" evidence="3">
    <location>
        <begin position="151"/>
        <end position="161"/>
    </location>
</feature>
<dbReference type="GO" id="GO:0009074">
    <property type="term" value="P:aromatic amino acid family catabolic process"/>
    <property type="evidence" value="ECO:0007669"/>
    <property type="project" value="TreeGrafter"/>
</dbReference>
<evidence type="ECO:0000256" key="2">
    <source>
        <dbReference type="ARBA" id="ARBA00023242"/>
    </source>
</evidence>
<feature type="compositionally biased region" description="Low complexity" evidence="3">
    <location>
        <begin position="191"/>
        <end position="203"/>
    </location>
</feature>
<keyword evidence="2" id="KW-0539">Nucleus</keyword>
<feature type="region of interest" description="Disordered" evidence="3">
    <location>
        <begin position="857"/>
        <end position="929"/>
    </location>
</feature>
<keyword evidence="1" id="KW-0479">Metal-binding</keyword>
<dbReference type="STRING" id="5288.A0A5C5FTU5"/>
<feature type="region of interest" description="Disordered" evidence="3">
    <location>
        <begin position="293"/>
        <end position="359"/>
    </location>
</feature>
<evidence type="ECO:0000313" key="5">
    <source>
        <dbReference type="EMBL" id="TNY19749.1"/>
    </source>
</evidence>
<dbReference type="Gene3D" id="4.10.240.10">
    <property type="entry name" value="Zn(2)-C6 fungal-type DNA-binding domain"/>
    <property type="match status" value="1"/>
</dbReference>
<dbReference type="EMBL" id="SOZI01000086">
    <property type="protein sequence ID" value="TNY19749.1"/>
    <property type="molecule type" value="Genomic_DNA"/>
</dbReference>
<feature type="region of interest" description="Disordered" evidence="3">
    <location>
        <begin position="484"/>
        <end position="521"/>
    </location>
</feature>
<organism evidence="5 6">
    <name type="scientific">Rhodotorula diobovata</name>
    <dbReference type="NCBI Taxonomy" id="5288"/>
    <lineage>
        <taxon>Eukaryota</taxon>
        <taxon>Fungi</taxon>
        <taxon>Dikarya</taxon>
        <taxon>Basidiomycota</taxon>
        <taxon>Pucciniomycotina</taxon>
        <taxon>Microbotryomycetes</taxon>
        <taxon>Sporidiobolales</taxon>
        <taxon>Sporidiobolaceae</taxon>
        <taxon>Rhodotorula</taxon>
    </lineage>
</organism>
<name>A0A5C5FTU5_9BASI</name>
<dbReference type="Pfam" id="PF00172">
    <property type="entry name" value="Zn_clus"/>
    <property type="match status" value="1"/>
</dbReference>
<feature type="compositionally biased region" description="Basic and acidic residues" evidence="3">
    <location>
        <begin position="331"/>
        <end position="349"/>
    </location>
</feature>
<dbReference type="CDD" id="cd12148">
    <property type="entry name" value="fungal_TF_MHR"/>
    <property type="match status" value="1"/>
</dbReference>